<dbReference type="RefSeq" id="WP_072844207.1">
    <property type="nucleotide sequence ID" value="NZ_FNAB01000002.1"/>
</dbReference>
<evidence type="ECO:0000259" key="1">
    <source>
        <dbReference type="Pfam" id="PF12697"/>
    </source>
</evidence>
<gene>
    <name evidence="2" type="ORF">SAMN05444580_102390</name>
</gene>
<dbReference type="InterPro" id="IPR050471">
    <property type="entry name" value="AB_hydrolase"/>
</dbReference>
<keyword evidence="3" id="KW-1185">Reference proteome</keyword>
<protein>
    <submittedName>
        <fullName evidence="2">Pimeloyl-ACP methyl ester carboxylesterase</fullName>
    </submittedName>
</protein>
<evidence type="ECO:0000313" key="2">
    <source>
        <dbReference type="EMBL" id="SDD01273.1"/>
    </source>
</evidence>
<dbReference type="STRING" id="168276.SAMN05444580_102390"/>
<dbReference type="Gene3D" id="3.40.50.1820">
    <property type="entry name" value="alpha/beta hydrolase"/>
    <property type="match status" value="1"/>
</dbReference>
<dbReference type="Proteomes" id="UP000199417">
    <property type="component" value="Unassembled WGS sequence"/>
</dbReference>
<dbReference type="PANTHER" id="PTHR43433:SF5">
    <property type="entry name" value="AB HYDROLASE-1 DOMAIN-CONTAINING PROTEIN"/>
    <property type="match status" value="1"/>
</dbReference>
<feature type="domain" description="AB hydrolase-1" evidence="1">
    <location>
        <begin position="43"/>
        <end position="298"/>
    </location>
</feature>
<evidence type="ECO:0000313" key="3">
    <source>
        <dbReference type="Proteomes" id="UP000199417"/>
    </source>
</evidence>
<dbReference type="AlphaFoldDB" id="A0A1G6RA14"/>
<dbReference type="GO" id="GO:0003824">
    <property type="term" value="F:catalytic activity"/>
    <property type="evidence" value="ECO:0007669"/>
    <property type="project" value="UniProtKB-ARBA"/>
</dbReference>
<reference evidence="2 3" key="1">
    <citation type="submission" date="2016-10" db="EMBL/GenBank/DDBJ databases">
        <authorList>
            <person name="de Groot N.N."/>
        </authorList>
    </citation>
    <scope>NUCLEOTIDE SEQUENCE [LARGE SCALE GENOMIC DNA]</scope>
    <source>
        <strain evidence="2 3">JCM 11308</strain>
    </source>
</reference>
<dbReference type="PANTHER" id="PTHR43433">
    <property type="entry name" value="HYDROLASE, ALPHA/BETA FOLD FAMILY PROTEIN"/>
    <property type="match status" value="1"/>
</dbReference>
<dbReference type="EMBL" id="FNAB01000002">
    <property type="protein sequence ID" value="SDD01273.1"/>
    <property type="molecule type" value="Genomic_DNA"/>
</dbReference>
<organism evidence="2 3">
    <name type="scientific">Rhodococcus tukisamuensis</name>
    <dbReference type="NCBI Taxonomy" id="168276"/>
    <lineage>
        <taxon>Bacteria</taxon>
        <taxon>Bacillati</taxon>
        <taxon>Actinomycetota</taxon>
        <taxon>Actinomycetes</taxon>
        <taxon>Mycobacteriales</taxon>
        <taxon>Nocardiaceae</taxon>
        <taxon>Rhodococcus</taxon>
    </lineage>
</organism>
<dbReference type="InterPro" id="IPR029058">
    <property type="entry name" value="AB_hydrolase_fold"/>
</dbReference>
<accession>A0A1G6RA14</accession>
<dbReference type="Pfam" id="PF12697">
    <property type="entry name" value="Abhydrolase_6"/>
    <property type="match status" value="1"/>
</dbReference>
<proteinExistence type="predicted"/>
<dbReference type="InterPro" id="IPR000073">
    <property type="entry name" value="AB_hydrolase_1"/>
</dbReference>
<sequence length="326" mass="33134">MSNEGTRSKTVLTGGRRVTVVADDGVPLAVREYGSPDAPVTAVFAHGHCLHSESWSFLREQLAGSWGDEVRMVFYDHRGHGESGHAPAAAYTIEQLGRDLGAVLAAVAPHGPVVLVGHSMGGMTALTYARQNPLLVGDRLAGLALISTAAGGLADTGPGRLLRGPALSVLQAAVRWTPRIAQGSRRLGHNLCGALVRIAAVGNRSVDPRIVAVAAAMVNDTSVATMCGFLASFAGFDETGTLTTLAGIPSVVVCGSADLLTPFSHSTAMASRLPAADLVRIEGAGHSVILERPAEVAGAIAALVARVGAAAVGSSAADRGMATATG</sequence>
<name>A0A1G6RA14_9NOCA</name>
<dbReference type="SUPFAM" id="SSF53474">
    <property type="entry name" value="alpha/beta-Hydrolases"/>
    <property type="match status" value="1"/>
</dbReference>